<dbReference type="InterPro" id="IPR002937">
    <property type="entry name" value="Amino_oxidase"/>
</dbReference>
<reference evidence="3" key="1">
    <citation type="submission" date="2021-06" db="EMBL/GenBank/DDBJ databases">
        <title>Identification and biotechnological exploitation of host regulation proteins from Cotesia flavipes Cameron, 1891 (Hymenoptera: Braconidae).</title>
        <authorList>
            <person name="Walker A."/>
            <person name="Robinson S."/>
            <person name="King G.F."/>
            <person name="Rossi G.D."/>
        </authorList>
    </citation>
    <scope>NUCLEOTIDE SEQUENCE</scope>
</reference>
<proteinExistence type="evidence at transcript level"/>
<evidence type="ECO:0000259" key="2">
    <source>
        <dbReference type="Pfam" id="PF01593"/>
    </source>
</evidence>
<dbReference type="Gene3D" id="3.50.50.60">
    <property type="entry name" value="FAD/NAD(P)-binding domain"/>
    <property type="match status" value="1"/>
</dbReference>
<dbReference type="GO" id="GO:0046592">
    <property type="term" value="F:polyamine oxidase activity"/>
    <property type="evidence" value="ECO:0007669"/>
    <property type="project" value="TreeGrafter"/>
</dbReference>
<organism evidence="3">
    <name type="scientific">Cotesia flavipes</name>
    <name type="common">Parasitic wasp</name>
    <name type="synonym">Apanteles flavipes</name>
    <dbReference type="NCBI Taxonomy" id="89805"/>
    <lineage>
        <taxon>Eukaryota</taxon>
        <taxon>Metazoa</taxon>
        <taxon>Ecdysozoa</taxon>
        <taxon>Arthropoda</taxon>
        <taxon>Hexapoda</taxon>
        <taxon>Insecta</taxon>
        <taxon>Pterygota</taxon>
        <taxon>Neoptera</taxon>
        <taxon>Endopterygota</taxon>
        <taxon>Hymenoptera</taxon>
        <taxon>Apocrita</taxon>
        <taxon>Ichneumonoidea</taxon>
        <taxon>Braconidae</taxon>
        <taxon>Microgastrinae</taxon>
        <taxon>Cotesia</taxon>
    </lineage>
</organism>
<protein>
    <submittedName>
        <fullName evidence="3">Enzyme-spermine oxidase</fullName>
    </submittedName>
</protein>
<dbReference type="InterPro" id="IPR036188">
    <property type="entry name" value="FAD/NAD-bd_sf"/>
</dbReference>
<name>A0A8K1YTQ1_COTFL</name>
<dbReference type="PANTHER" id="PTHR10742:SF398">
    <property type="entry name" value="AMINE OXIDASE DOMAIN-CONTAINING PROTEIN-RELATED"/>
    <property type="match status" value="1"/>
</dbReference>
<dbReference type="EMBL" id="MZ442245">
    <property type="protein sequence ID" value="UEP64275.1"/>
    <property type="molecule type" value="mRNA"/>
</dbReference>
<dbReference type="InterPro" id="IPR050281">
    <property type="entry name" value="Flavin_monoamine_oxidase"/>
</dbReference>
<dbReference type="PANTHER" id="PTHR10742">
    <property type="entry name" value="FLAVIN MONOAMINE OXIDASE"/>
    <property type="match status" value="1"/>
</dbReference>
<dbReference type="Pfam" id="PF01593">
    <property type="entry name" value="Amino_oxidase"/>
    <property type="match status" value="1"/>
</dbReference>
<keyword evidence="1" id="KW-0732">Signal</keyword>
<feature type="domain" description="Amine oxidase" evidence="2">
    <location>
        <begin position="37"/>
        <end position="489"/>
    </location>
</feature>
<sequence length="495" mass="56670">MPKLTLFLFVISATINNIVLAEPVHDARVIIVGSGAAGTAAASKLLQNGFNDVKIIEAENRTGGRLWAVKIGDYMMDMGGQWVHGEEDNVAFELAWPLGLLEHFNDRHVFTTRFFNSSGEQLLPEVLSNVTYFYFNLTENSDVNDIAKAESYGDFIIAKMEEYFKTLPEVTDDMKKSILYLFNLVQGSSDGSDDWTKLSPKMARDYPVCKGDLSINWKERTYTTILDIVMKKYPNPAEELPVLNNTILNSKVVKINYDSSDAPVEITTEDGKKYLADHIIVTPSLGVLKADHEKLFNPPLPDKQINAIQNLEMGHVAKIYLYYEDPWWHDEIFVKFILWSDEERKQMEADPAKRWLLGYYTAVKVEHKPKVLCLWMTGPYVTEMEQVPEEEFNNKTLHFVNQFFGKLHNLTQPSIIKRSMWNTNDNFRGTYSYRSVTSDLKNAQNKDLAEPIMKNDRPVVLFAGEATDQHFSTVHGAIHSGWREADRLIKLYEIK</sequence>
<dbReference type="Gene3D" id="3.90.660.10">
    <property type="match status" value="1"/>
</dbReference>
<dbReference type="SUPFAM" id="SSF51905">
    <property type="entry name" value="FAD/NAD(P)-binding domain"/>
    <property type="match status" value="1"/>
</dbReference>
<feature type="signal peptide" evidence="1">
    <location>
        <begin position="1"/>
        <end position="21"/>
    </location>
</feature>
<dbReference type="AlphaFoldDB" id="A0A8K1YTQ1"/>
<feature type="chain" id="PRO_5035466541" evidence="1">
    <location>
        <begin position="22"/>
        <end position="495"/>
    </location>
</feature>
<accession>A0A8K1YTQ1</accession>
<dbReference type="SUPFAM" id="SSF54373">
    <property type="entry name" value="FAD-linked reductases, C-terminal domain"/>
    <property type="match status" value="1"/>
</dbReference>
<evidence type="ECO:0000256" key="1">
    <source>
        <dbReference type="SAM" id="SignalP"/>
    </source>
</evidence>
<evidence type="ECO:0000313" key="3">
    <source>
        <dbReference type="EMBL" id="UEP64275.1"/>
    </source>
</evidence>